<dbReference type="InterPro" id="IPR023347">
    <property type="entry name" value="Lysozyme_dom_sf"/>
</dbReference>
<proteinExistence type="predicted"/>
<evidence type="ECO:0000313" key="4">
    <source>
        <dbReference type="EMBL" id="RAU23813.1"/>
    </source>
</evidence>
<dbReference type="EMBL" id="PGTO01000001">
    <property type="protein sequence ID" value="RAU23813.1"/>
    <property type="molecule type" value="Genomic_DNA"/>
</dbReference>
<sequence length="311" mass="33509">MSSPLPPIPIAADRHDRLVWEHLKRFEGVIGRIYTDCKGVPTMGTGIALAVSGPAGWRLRPWGEIGAEISGDSAQPYVFTLEERQRLLQCLRALGQGDVPGAQALIPPFDSRRETPDRNRFGFTLDDSRMRAMALTKWEPARRAVLGDILAEATAQGYGLDEAKRIAAGYVHSAQEVGLASVRFNIGIGRPTPKASRALVSGERATLWFEIACNTNPPSNGAARPGIAWRRLAEARLACGHPSIWNSADQAALQRLLANKADAMAAYRRAVPGVVPTDPCAEPDLDPPPGGASARPAIPEDTKEDRSDRAA</sequence>
<keyword evidence="2" id="KW-0081">Bacteriolytic enzyme</keyword>
<dbReference type="SUPFAM" id="SSF53955">
    <property type="entry name" value="Lysozyme-like"/>
    <property type="match status" value="1"/>
</dbReference>
<evidence type="ECO:0000313" key="5">
    <source>
        <dbReference type="Proteomes" id="UP000251075"/>
    </source>
</evidence>
<dbReference type="GO" id="GO:0003796">
    <property type="term" value="F:lysozyme activity"/>
    <property type="evidence" value="ECO:0007669"/>
    <property type="project" value="InterPro"/>
</dbReference>
<dbReference type="Gene3D" id="1.10.530.40">
    <property type="match status" value="1"/>
</dbReference>
<feature type="compositionally biased region" description="Basic and acidic residues" evidence="3">
    <location>
        <begin position="298"/>
        <end position="311"/>
    </location>
</feature>
<gene>
    <name evidence="4" type="ORF">CU669_01615</name>
</gene>
<feature type="region of interest" description="Disordered" evidence="3">
    <location>
        <begin position="275"/>
        <end position="311"/>
    </location>
</feature>
<keyword evidence="5" id="KW-1185">Reference proteome</keyword>
<reference evidence="4 5" key="1">
    <citation type="submission" date="2017-11" db="EMBL/GenBank/DDBJ databases">
        <title>Draft genome sequence of magnetotactic bacterium Magnetospirillum kuznetsovii LBB-42.</title>
        <authorList>
            <person name="Grouzdev D.S."/>
            <person name="Rysina M.S."/>
            <person name="Baslerov R.V."/>
            <person name="Koziaeva V."/>
        </authorList>
    </citation>
    <scope>NUCLEOTIDE SEQUENCE [LARGE SCALE GENOMIC DNA]</scope>
    <source>
        <strain evidence="4 5">LBB-42</strain>
    </source>
</reference>
<dbReference type="GO" id="GO:0031640">
    <property type="term" value="P:killing of cells of another organism"/>
    <property type="evidence" value="ECO:0007669"/>
    <property type="project" value="UniProtKB-KW"/>
</dbReference>
<dbReference type="InterPro" id="IPR023346">
    <property type="entry name" value="Lysozyme-like_dom_sf"/>
</dbReference>
<accession>A0A364P3B4</accession>
<evidence type="ECO:0000256" key="2">
    <source>
        <dbReference type="ARBA" id="ARBA00022638"/>
    </source>
</evidence>
<dbReference type="RefSeq" id="WP_112142044.1">
    <property type="nucleotide sequence ID" value="NZ_PGTO01000001.1"/>
</dbReference>
<dbReference type="OrthoDB" id="7351440at2"/>
<organism evidence="4 5">
    <name type="scientific">Paramagnetospirillum kuznetsovii</name>
    <dbReference type="NCBI Taxonomy" id="2053833"/>
    <lineage>
        <taxon>Bacteria</taxon>
        <taxon>Pseudomonadati</taxon>
        <taxon>Pseudomonadota</taxon>
        <taxon>Alphaproteobacteria</taxon>
        <taxon>Rhodospirillales</taxon>
        <taxon>Magnetospirillaceae</taxon>
        <taxon>Paramagnetospirillum</taxon>
    </lineage>
</organism>
<dbReference type="GO" id="GO:0042742">
    <property type="term" value="P:defense response to bacterium"/>
    <property type="evidence" value="ECO:0007669"/>
    <property type="project" value="UniProtKB-KW"/>
</dbReference>
<dbReference type="AlphaFoldDB" id="A0A364P3B4"/>
<name>A0A364P3B4_9PROT</name>
<comment type="caution">
    <text evidence="4">The sequence shown here is derived from an EMBL/GenBank/DDBJ whole genome shotgun (WGS) entry which is preliminary data.</text>
</comment>
<evidence type="ECO:0000256" key="1">
    <source>
        <dbReference type="ARBA" id="ARBA00022529"/>
    </source>
</evidence>
<dbReference type="Proteomes" id="UP000251075">
    <property type="component" value="Unassembled WGS sequence"/>
</dbReference>
<keyword evidence="1" id="KW-0929">Antimicrobial</keyword>
<protein>
    <submittedName>
        <fullName evidence="4">Uncharacterized protein</fullName>
    </submittedName>
</protein>
<evidence type="ECO:0000256" key="3">
    <source>
        <dbReference type="SAM" id="MobiDB-lite"/>
    </source>
</evidence>